<name>A0A1M5CMA8_9BACT</name>
<accession>A0A1M5CMA8</accession>
<keyword evidence="4" id="KW-1185">Reference proteome</keyword>
<evidence type="ECO:0000256" key="1">
    <source>
        <dbReference type="SAM" id="MobiDB-lite"/>
    </source>
</evidence>
<sequence>MKLFQQLIFSLFFLTWIGACSSSQDTVSKTRDTEASDSYTTAFPDRDVSDHLRDARQAIIRIISTAHYNSYVFENPEVRITDIRTNRLDNIASQQYTNDESTAGTSIILSLNSDGKALLVTCAHAVNSPDTLISYYSGESYPPNTFVETISIKRRQTNLLFTPSELSSFEIIAEDRLTDVALLSATLNSKSQSEHRSLPFEMGSMDHLQLGSFLYVLGFPKGFPMITRGIASTRALRPHRFFIMDALFNPGISGGLVISSRDNFRNFEWIGMARSATSSQETVLIPRPDDDGGGSGQQRIVRPYNDTVFLGQKNRISYGITQAIPISEIRTFLDENSGVISRHGFDY</sequence>
<feature type="region of interest" description="Disordered" evidence="1">
    <location>
        <begin position="280"/>
        <end position="299"/>
    </location>
</feature>
<dbReference type="RefSeq" id="WP_073063556.1">
    <property type="nucleotide sequence ID" value="NZ_FQUS01000010.1"/>
</dbReference>
<evidence type="ECO:0000313" key="3">
    <source>
        <dbReference type="EMBL" id="SHF55868.1"/>
    </source>
</evidence>
<reference evidence="3 4" key="1">
    <citation type="submission" date="2016-11" db="EMBL/GenBank/DDBJ databases">
        <authorList>
            <person name="Jaros S."/>
            <person name="Januszkiewicz K."/>
            <person name="Wedrychowicz H."/>
        </authorList>
    </citation>
    <scope>NUCLEOTIDE SEQUENCE [LARGE SCALE GENOMIC DNA]</scope>
    <source>
        <strain evidence="3 4">DSM 21986</strain>
    </source>
</reference>
<evidence type="ECO:0000313" key="4">
    <source>
        <dbReference type="Proteomes" id="UP000184041"/>
    </source>
</evidence>
<dbReference type="AlphaFoldDB" id="A0A1M5CMA8"/>
<dbReference type="Pfam" id="PF13365">
    <property type="entry name" value="Trypsin_2"/>
    <property type="match status" value="1"/>
</dbReference>
<dbReference type="InterPro" id="IPR009003">
    <property type="entry name" value="Peptidase_S1_PA"/>
</dbReference>
<proteinExistence type="predicted"/>
<dbReference type="Gene3D" id="2.40.10.120">
    <property type="match status" value="1"/>
</dbReference>
<dbReference type="EMBL" id="FQUS01000010">
    <property type="protein sequence ID" value="SHF55868.1"/>
    <property type="molecule type" value="Genomic_DNA"/>
</dbReference>
<protein>
    <submittedName>
        <fullName evidence="3">Trypsin-like peptidase domain-containing protein</fullName>
    </submittedName>
</protein>
<organism evidence="3 4">
    <name type="scientific">Fodinibius roseus</name>
    <dbReference type="NCBI Taxonomy" id="1194090"/>
    <lineage>
        <taxon>Bacteria</taxon>
        <taxon>Pseudomonadati</taxon>
        <taxon>Balneolota</taxon>
        <taxon>Balneolia</taxon>
        <taxon>Balneolales</taxon>
        <taxon>Balneolaceae</taxon>
        <taxon>Fodinibius</taxon>
    </lineage>
</organism>
<dbReference type="PROSITE" id="PS51257">
    <property type="entry name" value="PROKAR_LIPOPROTEIN"/>
    <property type="match status" value="1"/>
</dbReference>
<dbReference type="OrthoDB" id="1523060at2"/>
<dbReference type="Proteomes" id="UP000184041">
    <property type="component" value="Unassembled WGS sequence"/>
</dbReference>
<evidence type="ECO:0000256" key="2">
    <source>
        <dbReference type="SAM" id="SignalP"/>
    </source>
</evidence>
<keyword evidence="2" id="KW-0732">Signal</keyword>
<dbReference type="STRING" id="1194090.SAMN05443144_11027"/>
<feature type="chain" id="PRO_5009909339" evidence="2">
    <location>
        <begin position="22"/>
        <end position="347"/>
    </location>
</feature>
<gene>
    <name evidence="3" type="ORF">SAMN05443144_11027</name>
</gene>
<feature type="signal peptide" evidence="2">
    <location>
        <begin position="1"/>
        <end position="21"/>
    </location>
</feature>
<dbReference type="SUPFAM" id="SSF50494">
    <property type="entry name" value="Trypsin-like serine proteases"/>
    <property type="match status" value="1"/>
</dbReference>